<dbReference type="GO" id="GO:0006405">
    <property type="term" value="P:RNA export from nucleus"/>
    <property type="evidence" value="ECO:0007669"/>
    <property type="project" value="TreeGrafter"/>
</dbReference>
<dbReference type="OrthoDB" id="2215036at2759"/>
<dbReference type="EMBL" id="CAJFDH010000006">
    <property type="protein sequence ID" value="CAD5227458.1"/>
    <property type="molecule type" value="Genomic_DNA"/>
</dbReference>
<dbReference type="PANTHER" id="PTHR11223">
    <property type="entry name" value="EXPORTIN 1/5"/>
    <property type="match status" value="1"/>
</dbReference>
<evidence type="ECO:0000313" key="4">
    <source>
        <dbReference type="Proteomes" id="UP000614601"/>
    </source>
</evidence>
<feature type="domain" description="Exportin-5 C-terminal" evidence="2">
    <location>
        <begin position="307"/>
        <end position="1091"/>
    </location>
</feature>
<dbReference type="Pfam" id="PF19273">
    <property type="entry name" value="Exportin-5"/>
    <property type="match status" value="1"/>
</dbReference>
<evidence type="ECO:0000313" key="3">
    <source>
        <dbReference type="EMBL" id="CAD5227458.1"/>
    </source>
</evidence>
<dbReference type="GO" id="GO:0005049">
    <property type="term" value="F:nuclear export signal receptor activity"/>
    <property type="evidence" value="ECO:0007669"/>
    <property type="project" value="InterPro"/>
</dbReference>
<protein>
    <recommendedName>
        <fullName evidence="5">Importin N-terminal domain-containing protein</fullName>
    </recommendedName>
</protein>
<dbReference type="EMBL" id="CAJFCW020000006">
    <property type="protein sequence ID" value="CAG9123254.1"/>
    <property type="molecule type" value="Genomic_DNA"/>
</dbReference>
<organism evidence="3 4">
    <name type="scientific">Bursaphelenchus okinawaensis</name>
    <dbReference type="NCBI Taxonomy" id="465554"/>
    <lineage>
        <taxon>Eukaryota</taxon>
        <taxon>Metazoa</taxon>
        <taxon>Ecdysozoa</taxon>
        <taxon>Nematoda</taxon>
        <taxon>Chromadorea</taxon>
        <taxon>Rhabditida</taxon>
        <taxon>Tylenchina</taxon>
        <taxon>Tylenchomorpha</taxon>
        <taxon>Aphelenchoidea</taxon>
        <taxon>Aphelenchoididae</taxon>
        <taxon>Bursaphelenchus</taxon>
    </lineage>
</organism>
<dbReference type="AlphaFoldDB" id="A0A811LDG4"/>
<accession>A0A811LDG4</accession>
<dbReference type="GO" id="GO:0003723">
    <property type="term" value="F:RNA binding"/>
    <property type="evidence" value="ECO:0007669"/>
    <property type="project" value="TreeGrafter"/>
</dbReference>
<evidence type="ECO:0008006" key="5">
    <source>
        <dbReference type="Google" id="ProtNLM"/>
    </source>
</evidence>
<keyword evidence="4" id="KW-1185">Reference proteome</keyword>
<feature type="domain" description="Exportin-1/Importin-beta-like" evidence="1">
    <location>
        <begin position="110"/>
        <end position="248"/>
    </location>
</feature>
<reference evidence="3" key="1">
    <citation type="submission" date="2020-09" db="EMBL/GenBank/DDBJ databases">
        <authorList>
            <person name="Kikuchi T."/>
        </authorList>
    </citation>
    <scope>NUCLEOTIDE SEQUENCE</scope>
    <source>
        <strain evidence="3">SH1</strain>
    </source>
</reference>
<dbReference type="InterPro" id="IPR045478">
    <property type="entry name" value="Exportin-5_C"/>
</dbReference>
<evidence type="ECO:0000259" key="1">
    <source>
        <dbReference type="Pfam" id="PF08389"/>
    </source>
</evidence>
<sequence length="1119" mass="126294">MKSVTDEVERVVTAIRAIQDVKTSQAERHKLTQALEALKEGATSESIPIAFGLVTYSDRLIAHAGLNIVEDVIKFKWHELSVEEKMQVRNGVLEWISAGNYSVGSIDLPVKTAASRVFATMMEHEWPENWPELVDQFASIVENPKLIQQSHMIFLILRRLIEDVLTLITIQNSIRRKDLQNAINAHIGKIMKMAVERLVLCVNQGQDEQNILLAKSAIELLSEIFDWVSGKDLEPFIDGIVDVLCLYLQLDLCGIYECAASSLHKLASRRRQKNDELPIVVSMFRDRPMQAILAACSLAATQSNSSEVHYKFLKALCDLLCSLGVHLGEVWLHITNPPTNFALYLDALSEFFQHPSVYIRAEVAQVMCAFSSNNSIRRTASVLERMPSFLIAIPKCLEKVGNINDSSSPTNFYSLMDYETESDFVQEHTRLRDRCFRMMKENMDTHFPVLSSLVTDWVNGRCINETERITSTEWDSMKKYITNYLANVQQLEMMKADVDQWLFVLLNNVYNRLLSSSNPTVTSELLSIFSAFFVVLENHPEKIPDVISLLQQCLKIDDVLANRGTAEGAALLNLKRHCINLLLKLVKSLSSVITPYARQVLDVVIDVAPCVSALQKANLVQVLAALSNLATNSDEQQFFLENALRDNIIYFQSQEFLLCSKSVRDFFDYVGILNPVPSTTDDTAILQFVENRLKLKSNLFAIEGALSHVNVPEDRSNPLFQLLLPVVRNIFHFVGCLNNIYSHEGAALAQNTYGTQILKMSATEKQLMIYSASESYEDSPAISPEPVTQMRRFLFDIGDFVQNIVGLTGQKMSRNFYSLPDASSMIQSVFINADCVPDYRLRYWVKRAWSHIICHCPADNVAVVEQIASGVFQHMRNLLSERWAIVATLDQDGDVTEEELLQQQMVAVMSREFAEMLRLFVFGPGLMVKEDSKKHPSELMTHSCLAALKNSSLLEATVLSVCSLINCPDSKTVMRLMPVARTVFVAFHTAFDEQMAKTVLVHIIRSLQVNGSDEEVCGPLLGLSFSVYACLRPAHPTLWEILTEVPESSAEKVQEFDTKILAYSVNQENVMEKNKRDLMRKMLKPVIAQKVGEQFRRTVPLRPIRRMNGNANNLNSAMV</sequence>
<dbReference type="InterPro" id="IPR013598">
    <property type="entry name" value="Exportin-1/Importin-b-like"/>
</dbReference>
<proteinExistence type="predicted"/>
<dbReference type="InterPro" id="IPR016024">
    <property type="entry name" value="ARM-type_fold"/>
</dbReference>
<dbReference type="GO" id="GO:0042565">
    <property type="term" value="C:RNA nuclear export complex"/>
    <property type="evidence" value="ECO:0007669"/>
    <property type="project" value="TreeGrafter"/>
</dbReference>
<name>A0A811LDG4_9BILA</name>
<dbReference type="GO" id="GO:0005737">
    <property type="term" value="C:cytoplasm"/>
    <property type="evidence" value="ECO:0007669"/>
    <property type="project" value="TreeGrafter"/>
</dbReference>
<dbReference type="Proteomes" id="UP000783686">
    <property type="component" value="Unassembled WGS sequence"/>
</dbReference>
<dbReference type="InterPro" id="IPR045065">
    <property type="entry name" value="XPO1/5"/>
</dbReference>
<dbReference type="Proteomes" id="UP000614601">
    <property type="component" value="Unassembled WGS sequence"/>
</dbReference>
<evidence type="ECO:0000259" key="2">
    <source>
        <dbReference type="Pfam" id="PF19273"/>
    </source>
</evidence>
<dbReference type="GO" id="GO:0005634">
    <property type="term" value="C:nucleus"/>
    <property type="evidence" value="ECO:0007669"/>
    <property type="project" value="TreeGrafter"/>
</dbReference>
<dbReference type="Pfam" id="PF08389">
    <property type="entry name" value="Xpo1"/>
    <property type="match status" value="1"/>
</dbReference>
<gene>
    <name evidence="3" type="ORF">BOKJ2_LOCUS12183</name>
</gene>
<dbReference type="GO" id="GO:0006611">
    <property type="term" value="P:protein export from nucleus"/>
    <property type="evidence" value="ECO:0007669"/>
    <property type="project" value="InterPro"/>
</dbReference>
<dbReference type="SUPFAM" id="SSF48371">
    <property type="entry name" value="ARM repeat"/>
    <property type="match status" value="1"/>
</dbReference>
<dbReference type="InterPro" id="IPR011989">
    <property type="entry name" value="ARM-like"/>
</dbReference>
<comment type="caution">
    <text evidence="3">The sequence shown here is derived from an EMBL/GenBank/DDBJ whole genome shotgun (WGS) entry which is preliminary data.</text>
</comment>
<dbReference type="Gene3D" id="1.25.10.10">
    <property type="entry name" value="Leucine-rich Repeat Variant"/>
    <property type="match status" value="1"/>
</dbReference>
<dbReference type="PANTHER" id="PTHR11223:SF3">
    <property type="entry name" value="EXPORTIN-5"/>
    <property type="match status" value="1"/>
</dbReference>